<sequence>MIRVVGHDAARSAMMQAATSGRLHHGWILAGPPGIGKAALARDIALCLLAGEEAAGTVPDTHPAARLFEARTHPDYAELARLEKDNGDLARNISIDQVRALGRLLSTAPSISRRRVILIDSADDLEPSAANALLKSLEEPPRDVIFLLVSHAPSRLLPTIRSRCRLLRLSPLDDARMEEVLAREAPDMSAEDRAALIRVGEGSPGRALALSGLGVGEMLAAMRRILATGDASNRERLALAKALATRPARPRYEAFLVQAPAFIAGEARKRSGPALAAALHAWEQARDLAGGAVLLSLDPAATVFELCTHIASLADGEGSRAA</sequence>
<evidence type="ECO:0000313" key="3">
    <source>
        <dbReference type="Proteomes" id="UP000571950"/>
    </source>
</evidence>
<dbReference type="GO" id="GO:0006261">
    <property type="term" value="P:DNA-templated DNA replication"/>
    <property type="evidence" value="ECO:0007669"/>
    <property type="project" value="TreeGrafter"/>
</dbReference>
<evidence type="ECO:0000259" key="1">
    <source>
        <dbReference type="SMART" id="SM00382"/>
    </source>
</evidence>
<protein>
    <submittedName>
        <fullName evidence="2">DNA polymerase-3 subunit delta</fullName>
        <ecNumber evidence="2">2.7.7.7</ecNumber>
    </submittedName>
</protein>
<dbReference type="RefSeq" id="WP_188071904.1">
    <property type="nucleotide sequence ID" value="NZ_BSPS01000006.1"/>
</dbReference>
<dbReference type="EMBL" id="JACIDT010000006">
    <property type="protein sequence ID" value="MBB3926407.1"/>
    <property type="molecule type" value="Genomic_DNA"/>
</dbReference>
<evidence type="ECO:0000313" key="2">
    <source>
        <dbReference type="EMBL" id="MBB3926407.1"/>
    </source>
</evidence>
<feature type="domain" description="AAA+ ATPase" evidence="1">
    <location>
        <begin position="23"/>
        <end position="172"/>
    </location>
</feature>
<proteinExistence type="predicted"/>
<dbReference type="EC" id="2.7.7.7" evidence="2"/>
<keyword evidence="2" id="KW-0808">Transferase</keyword>
<dbReference type="PANTHER" id="PTHR11669:SF8">
    <property type="entry name" value="DNA POLYMERASE III SUBUNIT DELTA"/>
    <property type="match status" value="1"/>
</dbReference>
<dbReference type="GO" id="GO:0009360">
    <property type="term" value="C:DNA polymerase III complex"/>
    <property type="evidence" value="ECO:0007669"/>
    <property type="project" value="TreeGrafter"/>
</dbReference>
<gene>
    <name evidence="2" type="ORF">GGR43_002124</name>
</gene>
<keyword evidence="3" id="KW-1185">Reference proteome</keyword>
<dbReference type="Gene3D" id="3.40.50.300">
    <property type="entry name" value="P-loop containing nucleotide triphosphate hydrolases"/>
    <property type="match status" value="1"/>
</dbReference>
<name>A0A7W6BMM9_9SPHN</name>
<organism evidence="2 3">
    <name type="scientific">Sphingobium jiangsuense</name>
    <dbReference type="NCBI Taxonomy" id="870476"/>
    <lineage>
        <taxon>Bacteria</taxon>
        <taxon>Pseudomonadati</taxon>
        <taxon>Pseudomonadota</taxon>
        <taxon>Alphaproteobacteria</taxon>
        <taxon>Sphingomonadales</taxon>
        <taxon>Sphingomonadaceae</taxon>
        <taxon>Sphingobium</taxon>
    </lineage>
</organism>
<dbReference type="AlphaFoldDB" id="A0A7W6BMM9"/>
<accession>A0A7W6BMM9</accession>
<dbReference type="Proteomes" id="UP000571950">
    <property type="component" value="Unassembled WGS sequence"/>
</dbReference>
<dbReference type="SMART" id="SM00382">
    <property type="entry name" value="AAA"/>
    <property type="match status" value="1"/>
</dbReference>
<dbReference type="InterPro" id="IPR027417">
    <property type="entry name" value="P-loop_NTPase"/>
</dbReference>
<reference evidence="2 3" key="1">
    <citation type="submission" date="2020-08" db="EMBL/GenBank/DDBJ databases">
        <title>Genomic Encyclopedia of Type Strains, Phase IV (KMG-IV): sequencing the most valuable type-strain genomes for metagenomic binning, comparative biology and taxonomic classification.</title>
        <authorList>
            <person name="Goeker M."/>
        </authorList>
    </citation>
    <scope>NUCLEOTIDE SEQUENCE [LARGE SCALE GENOMIC DNA]</scope>
    <source>
        <strain evidence="2 3">DSM 26189</strain>
    </source>
</reference>
<dbReference type="SUPFAM" id="SSF52540">
    <property type="entry name" value="P-loop containing nucleoside triphosphate hydrolases"/>
    <property type="match status" value="1"/>
</dbReference>
<dbReference type="PANTHER" id="PTHR11669">
    <property type="entry name" value="REPLICATION FACTOR C / DNA POLYMERASE III GAMMA-TAU SUBUNIT"/>
    <property type="match status" value="1"/>
</dbReference>
<keyword evidence="2" id="KW-0548">Nucleotidyltransferase</keyword>
<dbReference type="InterPro" id="IPR050238">
    <property type="entry name" value="DNA_Rep/Repair_Clamp_Loader"/>
</dbReference>
<dbReference type="Pfam" id="PF13177">
    <property type="entry name" value="DNA_pol3_delta2"/>
    <property type="match status" value="1"/>
</dbReference>
<dbReference type="GO" id="GO:0003887">
    <property type="term" value="F:DNA-directed DNA polymerase activity"/>
    <property type="evidence" value="ECO:0007669"/>
    <property type="project" value="UniProtKB-EC"/>
</dbReference>
<comment type="caution">
    <text evidence="2">The sequence shown here is derived from an EMBL/GenBank/DDBJ whole genome shotgun (WGS) entry which is preliminary data.</text>
</comment>
<dbReference type="InterPro" id="IPR003593">
    <property type="entry name" value="AAA+_ATPase"/>
</dbReference>